<evidence type="ECO:0000313" key="1">
    <source>
        <dbReference type="EMBL" id="MCY9597405.1"/>
    </source>
</evidence>
<dbReference type="EMBL" id="CP026520">
    <property type="protein sequence ID" value="QAV17786.1"/>
    <property type="molecule type" value="Genomic_DNA"/>
</dbReference>
<sequence length="178" mass="21406">MFDINYRIIIDVNRWRNYDLEQIDKEGGIEGFFQLIFNTEEYGYYHSKELAPDEQGFDIISTWFDNLLEVCLILETSKYVALKDIETYNTWIEFIPKEDQISISLMKSESFTSEFIILQPLNNSTYSEWKYVLIPKEEFRNIVIQRTRNFIDELSRINKHFPQSQRIVSLYELLSKIK</sequence>
<organism evidence="2 3">
    <name type="scientific">Paenibacillus chitinolyticus</name>
    <dbReference type="NCBI Taxonomy" id="79263"/>
    <lineage>
        <taxon>Bacteria</taxon>
        <taxon>Bacillati</taxon>
        <taxon>Bacillota</taxon>
        <taxon>Bacilli</taxon>
        <taxon>Bacillales</taxon>
        <taxon>Paenibacillaceae</taxon>
        <taxon>Paenibacillus</taxon>
    </lineage>
</organism>
<proteinExistence type="predicted"/>
<dbReference type="KEGG" id="pchi:PC41400_08965"/>
<evidence type="ECO:0000313" key="2">
    <source>
        <dbReference type="EMBL" id="QAV17786.1"/>
    </source>
</evidence>
<reference evidence="1 4" key="2">
    <citation type="submission" date="2022-05" db="EMBL/GenBank/DDBJ databases">
        <title>Genome Sequencing of Bee-Associated Microbes.</title>
        <authorList>
            <person name="Dunlap C."/>
        </authorList>
    </citation>
    <scope>NUCLEOTIDE SEQUENCE [LARGE SCALE GENOMIC DNA]</scope>
    <source>
        <strain evidence="1 4">NRRL B-23120</strain>
    </source>
</reference>
<dbReference type="Proteomes" id="UP001527202">
    <property type="component" value="Unassembled WGS sequence"/>
</dbReference>
<reference evidence="2 3" key="1">
    <citation type="submission" date="2018-01" db="EMBL/GenBank/DDBJ databases">
        <title>The whole genome sequencing and assembly of Paenibacillus chitinolyticus KCCM 41400 strain.</title>
        <authorList>
            <person name="Kim J.-Y."/>
            <person name="Park M.-K."/>
            <person name="Lee Y.-J."/>
            <person name="Yi H."/>
            <person name="Bahn Y.-S."/>
            <person name="Kim J.F."/>
            <person name="Lee D.-W."/>
        </authorList>
    </citation>
    <scope>NUCLEOTIDE SEQUENCE [LARGE SCALE GENOMIC DNA]</scope>
    <source>
        <strain evidence="2 3">KCCM 41400</strain>
    </source>
</reference>
<name>A0A410WTG7_9BACL</name>
<dbReference type="RefSeq" id="WP_042231085.1">
    <property type="nucleotide sequence ID" value="NZ_CP026520.1"/>
</dbReference>
<evidence type="ECO:0000313" key="3">
    <source>
        <dbReference type="Proteomes" id="UP000288943"/>
    </source>
</evidence>
<evidence type="ECO:0000313" key="4">
    <source>
        <dbReference type="Proteomes" id="UP001527202"/>
    </source>
</evidence>
<keyword evidence="4" id="KW-1185">Reference proteome</keyword>
<dbReference type="GeneID" id="95374939"/>
<dbReference type="OrthoDB" id="2591193at2"/>
<dbReference type="AlphaFoldDB" id="A0A410WTG7"/>
<accession>A0A410WTG7</accession>
<protein>
    <submittedName>
        <fullName evidence="2">Uncharacterized protein</fullName>
    </submittedName>
</protein>
<gene>
    <name evidence="1" type="ORF">M5X16_16710</name>
    <name evidence="2" type="ORF">PC41400_08965</name>
</gene>
<dbReference type="EMBL" id="JAMDMJ010000021">
    <property type="protein sequence ID" value="MCY9597405.1"/>
    <property type="molecule type" value="Genomic_DNA"/>
</dbReference>
<dbReference type="Proteomes" id="UP000288943">
    <property type="component" value="Chromosome"/>
</dbReference>